<feature type="region of interest" description="Disordered" evidence="2">
    <location>
        <begin position="1"/>
        <end position="38"/>
    </location>
</feature>
<feature type="binding site" evidence="1">
    <location>
        <begin position="50"/>
        <end position="57"/>
    </location>
    <ligand>
        <name>ATP</name>
        <dbReference type="ChEBI" id="CHEBI:30616"/>
    </ligand>
</feature>
<organism evidence="3 4">
    <name type="scientific">Actinopolymorpha cephalotaxi</name>
    <dbReference type="NCBI Taxonomy" id="504797"/>
    <lineage>
        <taxon>Bacteria</taxon>
        <taxon>Bacillati</taxon>
        <taxon>Actinomycetota</taxon>
        <taxon>Actinomycetes</taxon>
        <taxon>Propionibacteriales</taxon>
        <taxon>Actinopolymorphaceae</taxon>
        <taxon>Actinopolymorpha</taxon>
    </lineage>
</organism>
<dbReference type="GO" id="GO:0097175">
    <property type="term" value="P:1,6-anhydro-N-acetyl-beta-muramic acid catabolic process"/>
    <property type="evidence" value="ECO:0007669"/>
    <property type="project" value="UniProtKB-UniRule"/>
</dbReference>
<dbReference type="Proteomes" id="UP000199052">
    <property type="component" value="Unassembled WGS sequence"/>
</dbReference>
<keyword evidence="1" id="KW-0808">Transferase</keyword>
<evidence type="ECO:0000256" key="2">
    <source>
        <dbReference type="SAM" id="MobiDB-lite"/>
    </source>
</evidence>
<protein>
    <recommendedName>
        <fullName evidence="1">Anhydro-N-acetylmuramic acid kinase</fullName>
        <ecNumber evidence="1">2.7.1.170</ecNumber>
    </recommendedName>
    <alternativeName>
        <fullName evidence="1">AnhMurNAc kinase</fullName>
    </alternativeName>
</protein>
<dbReference type="EMBL" id="FOOI01000008">
    <property type="protein sequence ID" value="SFG78744.1"/>
    <property type="molecule type" value="Genomic_DNA"/>
</dbReference>
<dbReference type="UniPathway" id="UPA00343"/>
<dbReference type="GO" id="GO:0016301">
    <property type="term" value="F:kinase activity"/>
    <property type="evidence" value="ECO:0007669"/>
    <property type="project" value="UniProtKB-KW"/>
</dbReference>
<dbReference type="PANTHER" id="PTHR30605">
    <property type="entry name" value="ANHYDRO-N-ACETYLMURAMIC ACID KINASE"/>
    <property type="match status" value="1"/>
</dbReference>
<keyword evidence="1" id="KW-0067">ATP-binding</keyword>
<dbReference type="GO" id="GO:0016773">
    <property type="term" value="F:phosphotransferase activity, alcohol group as acceptor"/>
    <property type="evidence" value="ECO:0007669"/>
    <property type="project" value="UniProtKB-UniRule"/>
</dbReference>
<sequence length="445" mass="46226">MQAEAGADPNTPGSRPRPGPGQSPRQAPERASERLLGQGPVTRVVGLMSGTSYDGIDVAAADLAFDGTEIVLRPLGALAHPLAPGIRDLIGAGLPPAQTSMADVCRLDTVLGQAFAEAAARGADELAGGRADLVVSHGQTLFHWIDDGRARGTLQLGQPAWIAERTGLPVVSDLRSRDITRGGQGAPLVSILDVLLLPPAPATRAALNLGGIANLTLVRPDGGVLAYDLGPANALADLACRRYFDQPYDVDGQISASGSVSEKLLAALLDEPYFRRPPPKSTGKELFHGGYLDAALLGVPDLPPADIVATVTELTARLVAAECGTHRIAELVVSGGGVRNTWLMRRIRELAGSDHAVSEDGMVWIRPIEDLGLPSDGKEAYAFALLGFLTFHGVTGTVPACTGADAATVLGSITPGHGPLRLPEPPGVVPTRLRIEPPEARGSKA</sequence>
<dbReference type="AlphaFoldDB" id="A0A1I2UNJ7"/>
<dbReference type="Pfam" id="PF03702">
    <property type="entry name" value="AnmK"/>
    <property type="match status" value="1"/>
</dbReference>
<dbReference type="SUPFAM" id="SSF53067">
    <property type="entry name" value="Actin-like ATPase domain"/>
    <property type="match status" value="1"/>
</dbReference>
<dbReference type="GO" id="GO:0006040">
    <property type="term" value="P:amino sugar metabolic process"/>
    <property type="evidence" value="ECO:0007669"/>
    <property type="project" value="InterPro"/>
</dbReference>
<dbReference type="UniPathway" id="UPA00544"/>
<accession>A0A1I2UNJ7</accession>
<proteinExistence type="inferred from homology"/>
<evidence type="ECO:0000313" key="4">
    <source>
        <dbReference type="Proteomes" id="UP000199052"/>
    </source>
</evidence>
<reference evidence="3 4" key="1">
    <citation type="submission" date="2016-10" db="EMBL/GenBank/DDBJ databases">
        <authorList>
            <person name="de Groot N.N."/>
        </authorList>
    </citation>
    <scope>NUCLEOTIDE SEQUENCE [LARGE SCALE GENOMIC DNA]</scope>
    <source>
        <strain evidence="3 4">CPCC 202808</strain>
    </source>
</reference>
<dbReference type="Gene3D" id="3.30.420.40">
    <property type="match status" value="2"/>
</dbReference>
<keyword evidence="1" id="KW-0119">Carbohydrate metabolism</keyword>
<dbReference type="InterPro" id="IPR043129">
    <property type="entry name" value="ATPase_NBD"/>
</dbReference>
<comment type="similarity">
    <text evidence="1">Belongs to the anhydro-N-acetylmuramic acid kinase family.</text>
</comment>
<dbReference type="HAMAP" id="MF_01270">
    <property type="entry name" value="AnhMurNAc_kinase"/>
    <property type="match status" value="1"/>
</dbReference>
<comment type="pathway">
    <text evidence="1">Amino-sugar metabolism; 1,6-anhydro-N-acetylmuramate degradation.</text>
</comment>
<dbReference type="GO" id="GO:0005524">
    <property type="term" value="F:ATP binding"/>
    <property type="evidence" value="ECO:0007669"/>
    <property type="project" value="UniProtKB-UniRule"/>
</dbReference>
<comment type="function">
    <text evidence="1">Catalyzes the specific phosphorylation of 1,6-anhydro-N-acetylmuramic acid (anhMurNAc) with the simultaneous cleavage of the 1,6-anhydro ring, generating MurNAc-6-P. Is required for the utilization of anhMurNAc either imported from the medium or derived from its own cell wall murein, and thus plays a role in cell wall recycling.</text>
</comment>
<gene>
    <name evidence="1" type="primary">anmK</name>
    <name evidence="3" type="ORF">SAMN05421678_108257</name>
</gene>
<evidence type="ECO:0000256" key="1">
    <source>
        <dbReference type="HAMAP-Rule" id="MF_01270"/>
    </source>
</evidence>
<dbReference type="STRING" id="504797.SAMN05421678_108257"/>
<dbReference type="EC" id="2.7.1.170" evidence="1"/>
<dbReference type="InterPro" id="IPR005338">
    <property type="entry name" value="Anhydro_N_Ac-Mur_kinase"/>
</dbReference>
<name>A0A1I2UNJ7_9ACTN</name>
<keyword evidence="1" id="KW-0547">Nucleotide-binding</keyword>
<comment type="catalytic activity">
    <reaction evidence="1">
        <text>1,6-anhydro-N-acetyl-beta-muramate + ATP + H2O = N-acetyl-D-muramate 6-phosphate + ADP + H(+)</text>
        <dbReference type="Rhea" id="RHEA:24952"/>
        <dbReference type="ChEBI" id="CHEBI:15377"/>
        <dbReference type="ChEBI" id="CHEBI:15378"/>
        <dbReference type="ChEBI" id="CHEBI:30616"/>
        <dbReference type="ChEBI" id="CHEBI:58690"/>
        <dbReference type="ChEBI" id="CHEBI:58722"/>
        <dbReference type="ChEBI" id="CHEBI:456216"/>
        <dbReference type="EC" id="2.7.1.170"/>
    </reaction>
</comment>
<dbReference type="GO" id="GO:0009254">
    <property type="term" value="P:peptidoglycan turnover"/>
    <property type="evidence" value="ECO:0007669"/>
    <property type="project" value="UniProtKB-UniRule"/>
</dbReference>
<evidence type="ECO:0000313" key="3">
    <source>
        <dbReference type="EMBL" id="SFG78744.1"/>
    </source>
</evidence>
<dbReference type="NCBIfam" id="NF007146">
    <property type="entry name" value="PRK09585.2-6"/>
    <property type="match status" value="1"/>
</dbReference>
<dbReference type="PANTHER" id="PTHR30605:SF0">
    <property type="entry name" value="ANHYDRO-N-ACETYLMURAMIC ACID KINASE"/>
    <property type="match status" value="1"/>
</dbReference>
<keyword evidence="1 3" id="KW-0418">Kinase</keyword>
<comment type="pathway">
    <text evidence="1">Cell wall biogenesis; peptidoglycan recycling.</text>
</comment>